<keyword evidence="2" id="KW-1133">Transmembrane helix</keyword>
<name>A0ABM3WPD8_ERIEU</name>
<keyword evidence="2" id="KW-0812">Transmembrane</keyword>
<feature type="compositionally biased region" description="Pro residues" evidence="1">
    <location>
        <begin position="283"/>
        <end position="292"/>
    </location>
</feature>
<gene>
    <name evidence="4" type="primary">CLEC17A</name>
</gene>
<dbReference type="PANTHER" id="PTHR45710:SF26">
    <property type="entry name" value="RH26557P"/>
    <property type="match status" value="1"/>
</dbReference>
<dbReference type="InterPro" id="IPR016187">
    <property type="entry name" value="CTDL_fold"/>
</dbReference>
<sequence>MLVGAMGTFYTNTGRRGLPGIRDEDDDVDDYENMATPYKDLPPKPNSAVPPRPPRAGKKPNNPPLPRKSPQITGRDVPTVTAMFSPQGMNLEPPPFQPPPSTTPVSWLRRKSQGLWRHQEERLIMSLCLLVLAALFLGCISLVVTLMRYQELVEELKTLTLQQVAWRANVTGVQGLAGLRRDLERVRADTNRSLTELRGSLDCGRFTCPEGWLPFQERCYYFSPTTRPWEAARTFCQEHYSHLVIISSAAEQASVPAGRHLRNLEQGLPAILSSDSASGTPAARPPPPPPGPRKTHGHFWIVTA</sequence>
<evidence type="ECO:0000256" key="2">
    <source>
        <dbReference type="SAM" id="Phobius"/>
    </source>
</evidence>
<dbReference type="InterPro" id="IPR050828">
    <property type="entry name" value="C-type_lectin/matrix_domain"/>
</dbReference>
<dbReference type="Proteomes" id="UP001652624">
    <property type="component" value="Chromosome 23"/>
</dbReference>
<dbReference type="SUPFAM" id="SSF56436">
    <property type="entry name" value="C-type lectin-like"/>
    <property type="match status" value="1"/>
</dbReference>
<evidence type="ECO:0000313" key="3">
    <source>
        <dbReference type="Proteomes" id="UP001652624"/>
    </source>
</evidence>
<organism evidence="3 4">
    <name type="scientific">Erinaceus europaeus</name>
    <name type="common">Western European hedgehog</name>
    <dbReference type="NCBI Taxonomy" id="9365"/>
    <lineage>
        <taxon>Eukaryota</taxon>
        <taxon>Metazoa</taxon>
        <taxon>Chordata</taxon>
        <taxon>Craniata</taxon>
        <taxon>Vertebrata</taxon>
        <taxon>Euteleostomi</taxon>
        <taxon>Mammalia</taxon>
        <taxon>Eutheria</taxon>
        <taxon>Laurasiatheria</taxon>
        <taxon>Eulipotyphla</taxon>
        <taxon>Erinaceidae</taxon>
        <taxon>Erinaceinae</taxon>
        <taxon>Erinaceus</taxon>
    </lineage>
</organism>
<feature type="compositionally biased region" description="Pro residues" evidence="1">
    <location>
        <begin position="43"/>
        <end position="54"/>
    </location>
</feature>
<evidence type="ECO:0000256" key="1">
    <source>
        <dbReference type="SAM" id="MobiDB-lite"/>
    </source>
</evidence>
<feature type="region of interest" description="Disordered" evidence="1">
    <location>
        <begin position="1"/>
        <end position="76"/>
    </location>
</feature>
<keyword evidence="2" id="KW-0472">Membrane</keyword>
<protein>
    <submittedName>
        <fullName evidence="4">C-type lectin domain family 17, member A</fullName>
    </submittedName>
</protein>
<evidence type="ECO:0000313" key="4">
    <source>
        <dbReference type="RefSeq" id="XP_060038440.1"/>
    </source>
</evidence>
<feature type="compositionally biased region" description="Acidic residues" evidence="1">
    <location>
        <begin position="23"/>
        <end position="32"/>
    </location>
</feature>
<dbReference type="PANTHER" id="PTHR45710">
    <property type="entry name" value="C-TYPE LECTIN DOMAIN-CONTAINING PROTEIN 180"/>
    <property type="match status" value="1"/>
</dbReference>
<dbReference type="RefSeq" id="XP_060038440.1">
    <property type="nucleotide sequence ID" value="XM_060182457.1"/>
</dbReference>
<dbReference type="InterPro" id="IPR016186">
    <property type="entry name" value="C-type_lectin-like/link_sf"/>
</dbReference>
<feature type="region of interest" description="Disordered" evidence="1">
    <location>
        <begin position="272"/>
        <end position="297"/>
    </location>
</feature>
<feature type="transmembrane region" description="Helical" evidence="2">
    <location>
        <begin position="123"/>
        <end position="147"/>
    </location>
</feature>
<proteinExistence type="predicted"/>
<accession>A0ABM3WPD8</accession>
<reference evidence="4" key="1">
    <citation type="submission" date="2025-08" db="UniProtKB">
        <authorList>
            <consortium name="RefSeq"/>
        </authorList>
    </citation>
    <scope>IDENTIFICATION</scope>
</reference>
<dbReference type="GeneID" id="103121890"/>
<keyword evidence="3" id="KW-1185">Reference proteome</keyword>
<dbReference type="Gene3D" id="3.10.100.10">
    <property type="entry name" value="Mannose-Binding Protein A, subunit A"/>
    <property type="match status" value="1"/>
</dbReference>